<proteinExistence type="inferred from homology"/>
<dbReference type="NCBIfam" id="TIGR01499">
    <property type="entry name" value="folC"/>
    <property type="match status" value="1"/>
</dbReference>
<comment type="caution">
    <text evidence="21">The sequence shown here is derived from an EMBL/GenBank/DDBJ whole genome shotgun (WGS) entry which is preliminary data.</text>
</comment>
<dbReference type="PANTHER" id="PTHR11136:SF0">
    <property type="entry name" value="DIHYDROFOLATE SYNTHETASE-RELATED"/>
    <property type="match status" value="1"/>
</dbReference>
<comment type="pathway">
    <text evidence="3">Cofactor biosynthesis; tetrahydrofolylpolyglutamate biosynthesis.</text>
</comment>
<protein>
    <recommendedName>
        <fullName evidence="8">Dihydrofolate synthase/folylpolyglutamate synthase</fullName>
        <ecNumber evidence="6">6.3.2.12</ecNumber>
        <ecNumber evidence="7">6.3.2.17</ecNumber>
    </recommendedName>
    <alternativeName>
        <fullName evidence="15">Tetrahydrofolylpolyglutamate synthase</fullName>
    </alternativeName>
</protein>
<dbReference type="GO" id="GO:0004326">
    <property type="term" value="F:tetrahydrofolylpolyglutamate synthase activity"/>
    <property type="evidence" value="ECO:0007669"/>
    <property type="project" value="UniProtKB-EC"/>
</dbReference>
<dbReference type="Pfam" id="PF02875">
    <property type="entry name" value="Mur_ligase_C"/>
    <property type="match status" value="1"/>
</dbReference>
<feature type="region of interest" description="Disordered" evidence="18">
    <location>
        <begin position="1"/>
        <end position="89"/>
    </location>
</feature>
<feature type="domain" description="Mur ligase central" evidence="20">
    <location>
        <begin position="131"/>
        <end position="359"/>
    </location>
</feature>
<sequence length="558" mass="58151">MGSPRGVGGRRSWLGRRCPAQSIVASSTTVGRRPGNERAARPAPVRSGGVPQPGRRRPPVGTVADRDGPHDGRPGSPARSRRPVSSSHAEITAALTARWPEQRVAPSLARITALLELMGDPHKAAPVIHLTGTNGKGSTAIVIESLLRASGLRTGRFSSPHLSRVNERISIDGEPISDERFDQIWTEIEPLVAMVDEQRLDGVAMTFFEVVTAMAFAAFADAPVDVVVLEVGMAGTWDATNVADGSVAVITPIDLDHTHLLGGTVAEIAREKAGIIKPGAMAVLAGQPVEAATVLLERAMEVGALVQREGVDFGLLERTPAVGGQVLRINGAEGPVGDLHLPVHGAHLAQNAALAVAAVEAFLGMKALAPDVIQQGFDAVRLPGRMEVVRRSPTIVLDAAHNPHGARATAAALAEAFDFHPLVGVLAVMGDKDVDGIVEAWTESFEQVVVTQVASTSRGMPAEELAEVVASRFGAERVHVEPRMDAALERAVALAEADGGPVPGVLVTGSVIAVGEARTLLVRPGSEDDQPGEPLLEVADSGQFGEADGPDLGGGTVR</sequence>
<evidence type="ECO:0000256" key="6">
    <source>
        <dbReference type="ARBA" id="ARBA00013023"/>
    </source>
</evidence>
<evidence type="ECO:0000256" key="11">
    <source>
        <dbReference type="ARBA" id="ARBA00022741"/>
    </source>
</evidence>
<dbReference type="Gene3D" id="3.90.190.20">
    <property type="entry name" value="Mur ligase, C-terminal domain"/>
    <property type="match status" value="1"/>
</dbReference>
<dbReference type="EMBL" id="QOUI01000017">
    <property type="protein sequence ID" value="RCK67931.1"/>
    <property type="molecule type" value="Genomic_DNA"/>
</dbReference>
<feature type="compositionally biased region" description="Basic and acidic residues" evidence="18">
    <location>
        <begin position="64"/>
        <end position="73"/>
    </location>
</feature>
<evidence type="ECO:0000256" key="2">
    <source>
        <dbReference type="ARBA" id="ARBA00004799"/>
    </source>
</evidence>
<dbReference type="GO" id="GO:0008841">
    <property type="term" value="F:dihydrofolate synthase activity"/>
    <property type="evidence" value="ECO:0007669"/>
    <property type="project" value="UniProtKB-EC"/>
</dbReference>
<dbReference type="InterPro" id="IPR036615">
    <property type="entry name" value="Mur_ligase_C_dom_sf"/>
</dbReference>
<dbReference type="GO" id="GO:0046656">
    <property type="term" value="P:folic acid biosynthetic process"/>
    <property type="evidence" value="ECO:0007669"/>
    <property type="project" value="UniProtKB-KW"/>
</dbReference>
<accession>A0A367YSG0</accession>
<keyword evidence="9" id="KW-0436">Ligase</keyword>
<keyword evidence="11" id="KW-0547">Nucleotide-binding</keyword>
<keyword evidence="22" id="KW-1185">Reference proteome</keyword>
<evidence type="ECO:0000256" key="13">
    <source>
        <dbReference type="ARBA" id="ARBA00022842"/>
    </source>
</evidence>
<dbReference type="PROSITE" id="PS01011">
    <property type="entry name" value="FOLYLPOLYGLU_SYNT_1"/>
    <property type="match status" value="1"/>
</dbReference>
<evidence type="ECO:0000256" key="9">
    <source>
        <dbReference type="ARBA" id="ARBA00022598"/>
    </source>
</evidence>
<feature type="compositionally biased region" description="Low complexity" evidence="18">
    <location>
        <begin position="44"/>
        <end position="63"/>
    </location>
</feature>
<evidence type="ECO:0000256" key="16">
    <source>
        <dbReference type="ARBA" id="ARBA00047493"/>
    </source>
</evidence>
<keyword evidence="10" id="KW-0479">Metal-binding</keyword>
<evidence type="ECO:0000256" key="18">
    <source>
        <dbReference type="SAM" id="MobiDB-lite"/>
    </source>
</evidence>
<dbReference type="GO" id="GO:0005524">
    <property type="term" value="F:ATP binding"/>
    <property type="evidence" value="ECO:0007669"/>
    <property type="project" value="UniProtKB-KW"/>
</dbReference>
<dbReference type="PANTHER" id="PTHR11136">
    <property type="entry name" value="FOLYLPOLYGLUTAMATE SYNTHASE-RELATED"/>
    <property type="match status" value="1"/>
</dbReference>
<evidence type="ECO:0000256" key="10">
    <source>
        <dbReference type="ARBA" id="ARBA00022723"/>
    </source>
</evidence>
<evidence type="ECO:0000313" key="21">
    <source>
        <dbReference type="EMBL" id="RCK67931.1"/>
    </source>
</evidence>
<dbReference type="Gene3D" id="3.40.1190.10">
    <property type="entry name" value="Mur-like, catalytic domain"/>
    <property type="match status" value="1"/>
</dbReference>
<evidence type="ECO:0000256" key="7">
    <source>
        <dbReference type="ARBA" id="ARBA00013025"/>
    </source>
</evidence>
<evidence type="ECO:0000256" key="14">
    <source>
        <dbReference type="ARBA" id="ARBA00022909"/>
    </source>
</evidence>
<evidence type="ECO:0000259" key="19">
    <source>
        <dbReference type="Pfam" id="PF02875"/>
    </source>
</evidence>
<dbReference type="InterPro" id="IPR004101">
    <property type="entry name" value="Mur_ligase_C"/>
</dbReference>
<keyword evidence="13" id="KW-0460">Magnesium</keyword>
<evidence type="ECO:0000256" key="1">
    <source>
        <dbReference type="ARBA" id="ARBA00001946"/>
    </source>
</evidence>
<evidence type="ECO:0000256" key="12">
    <source>
        <dbReference type="ARBA" id="ARBA00022840"/>
    </source>
</evidence>
<evidence type="ECO:0000256" key="4">
    <source>
        <dbReference type="ARBA" id="ARBA00008276"/>
    </source>
</evidence>
<dbReference type="Proteomes" id="UP000252770">
    <property type="component" value="Unassembled WGS sequence"/>
</dbReference>
<comment type="cofactor">
    <cofactor evidence="1">
        <name>Mg(2+)</name>
        <dbReference type="ChEBI" id="CHEBI:18420"/>
    </cofactor>
</comment>
<dbReference type="SUPFAM" id="SSF53244">
    <property type="entry name" value="MurD-like peptide ligases, peptide-binding domain"/>
    <property type="match status" value="1"/>
</dbReference>
<dbReference type="GO" id="GO:0046872">
    <property type="term" value="F:metal ion binding"/>
    <property type="evidence" value="ECO:0007669"/>
    <property type="project" value="UniProtKB-KW"/>
</dbReference>
<comment type="pathway">
    <text evidence="2">Cofactor biosynthesis; tetrahydrofolate biosynthesis; 7,8-dihydrofolate from 2-amino-4-hydroxy-6-hydroxymethyl-7,8-dihydropteridine diphosphate and 4-aminobenzoate: step 2/2.</text>
</comment>
<gene>
    <name evidence="21" type="ORF">DT076_18770</name>
</gene>
<dbReference type="FunFam" id="3.40.1190.10:FF:000004">
    <property type="entry name" value="Dihydrofolate synthase/folylpolyglutamate synthase"/>
    <property type="match status" value="1"/>
</dbReference>
<organism evidence="21 22">
    <name type="scientific">Desertihabitans brevis</name>
    <dbReference type="NCBI Taxonomy" id="2268447"/>
    <lineage>
        <taxon>Bacteria</taxon>
        <taxon>Bacillati</taxon>
        <taxon>Actinomycetota</taxon>
        <taxon>Actinomycetes</taxon>
        <taxon>Propionibacteriales</taxon>
        <taxon>Propionibacteriaceae</taxon>
        <taxon>Desertihabitans</taxon>
    </lineage>
</organism>
<dbReference type="GO" id="GO:0005737">
    <property type="term" value="C:cytoplasm"/>
    <property type="evidence" value="ECO:0007669"/>
    <property type="project" value="TreeGrafter"/>
</dbReference>
<dbReference type="InterPro" id="IPR018109">
    <property type="entry name" value="Folylpolyglutamate_synth_CS"/>
</dbReference>
<evidence type="ECO:0000259" key="20">
    <source>
        <dbReference type="Pfam" id="PF08245"/>
    </source>
</evidence>
<dbReference type="SUPFAM" id="SSF53623">
    <property type="entry name" value="MurD-like peptide ligases, catalytic domain"/>
    <property type="match status" value="1"/>
</dbReference>
<evidence type="ECO:0000256" key="5">
    <source>
        <dbReference type="ARBA" id="ARBA00011245"/>
    </source>
</evidence>
<evidence type="ECO:0000256" key="8">
    <source>
        <dbReference type="ARBA" id="ARBA00019357"/>
    </source>
</evidence>
<dbReference type="EC" id="6.3.2.17" evidence="7"/>
<evidence type="ECO:0000313" key="22">
    <source>
        <dbReference type="Proteomes" id="UP000252770"/>
    </source>
</evidence>
<evidence type="ECO:0000256" key="17">
    <source>
        <dbReference type="ARBA" id="ARBA00049161"/>
    </source>
</evidence>
<dbReference type="Pfam" id="PF08245">
    <property type="entry name" value="Mur_ligase_M"/>
    <property type="match status" value="1"/>
</dbReference>
<feature type="region of interest" description="Disordered" evidence="18">
    <location>
        <begin position="523"/>
        <end position="558"/>
    </location>
</feature>
<comment type="similarity">
    <text evidence="4">Belongs to the folylpolyglutamate synthase family.</text>
</comment>
<reference evidence="21 22" key="1">
    <citation type="submission" date="2018-07" db="EMBL/GenBank/DDBJ databases">
        <title>Desertimonas flava gen. nov. sp. nov.</title>
        <authorList>
            <person name="Liu S."/>
        </authorList>
    </citation>
    <scope>NUCLEOTIDE SEQUENCE [LARGE SCALE GENOMIC DNA]</scope>
    <source>
        <strain evidence="21 22">16Sb5-5</strain>
    </source>
</reference>
<comment type="catalytic activity">
    <reaction evidence="16">
        <text>(6S)-5,6,7,8-tetrahydrofolyl-(gamma-L-Glu)(n) + L-glutamate + ATP = (6S)-5,6,7,8-tetrahydrofolyl-(gamma-L-Glu)(n+1) + ADP + phosphate + H(+)</text>
        <dbReference type="Rhea" id="RHEA:10580"/>
        <dbReference type="Rhea" id="RHEA-COMP:14738"/>
        <dbReference type="Rhea" id="RHEA-COMP:14740"/>
        <dbReference type="ChEBI" id="CHEBI:15378"/>
        <dbReference type="ChEBI" id="CHEBI:29985"/>
        <dbReference type="ChEBI" id="CHEBI:30616"/>
        <dbReference type="ChEBI" id="CHEBI:43474"/>
        <dbReference type="ChEBI" id="CHEBI:141005"/>
        <dbReference type="ChEBI" id="CHEBI:456216"/>
        <dbReference type="EC" id="6.3.2.17"/>
    </reaction>
</comment>
<dbReference type="InterPro" id="IPR001645">
    <property type="entry name" value="Folylpolyglutamate_synth"/>
</dbReference>
<comment type="subunit">
    <text evidence="5">Monomer.</text>
</comment>
<name>A0A367YSG0_9ACTN</name>
<evidence type="ECO:0000256" key="3">
    <source>
        <dbReference type="ARBA" id="ARBA00005150"/>
    </source>
</evidence>
<feature type="domain" description="Mur ligase C-terminal" evidence="19">
    <location>
        <begin position="384"/>
        <end position="510"/>
    </location>
</feature>
<dbReference type="EC" id="6.3.2.12" evidence="6"/>
<dbReference type="InterPro" id="IPR013221">
    <property type="entry name" value="Mur_ligase_cen"/>
</dbReference>
<feature type="compositionally biased region" description="Low complexity" evidence="18">
    <location>
        <begin position="74"/>
        <end position="87"/>
    </location>
</feature>
<dbReference type="AlphaFoldDB" id="A0A367YSG0"/>
<evidence type="ECO:0000256" key="15">
    <source>
        <dbReference type="ARBA" id="ARBA00030592"/>
    </source>
</evidence>
<keyword evidence="12" id="KW-0067">ATP-binding</keyword>
<keyword evidence="14" id="KW-0289">Folate biosynthesis</keyword>
<comment type="catalytic activity">
    <reaction evidence="17">
        <text>7,8-dihydropteroate + L-glutamate + ATP = 7,8-dihydrofolate + ADP + phosphate + H(+)</text>
        <dbReference type="Rhea" id="RHEA:23584"/>
        <dbReference type="ChEBI" id="CHEBI:15378"/>
        <dbReference type="ChEBI" id="CHEBI:17839"/>
        <dbReference type="ChEBI" id="CHEBI:29985"/>
        <dbReference type="ChEBI" id="CHEBI:30616"/>
        <dbReference type="ChEBI" id="CHEBI:43474"/>
        <dbReference type="ChEBI" id="CHEBI:57451"/>
        <dbReference type="ChEBI" id="CHEBI:456216"/>
        <dbReference type="EC" id="6.3.2.12"/>
    </reaction>
</comment>
<dbReference type="InterPro" id="IPR036565">
    <property type="entry name" value="Mur-like_cat_sf"/>
</dbReference>